<dbReference type="Proteomes" id="UP000015105">
    <property type="component" value="Chromosome 2D"/>
</dbReference>
<proteinExistence type="predicted"/>
<accession>A0A453A7Y8</accession>
<reference evidence="1" key="4">
    <citation type="submission" date="2019-03" db="UniProtKB">
        <authorList>
            <consortium name="EnsemblPlants"/>
        </authorList>
    </citation>
    <scope>IDENTIFICATION</scope>
</reference>
<dbReference type="Gramene" id="AET2Gv20018900.3">
    <property type="protein sequence ID" value="AET2Gv20018900.3"/>
    <property type="gene ID" value="AET2Gv20018900"/>
</dbReference>
<reference evidence="2" key="1">
    <citation type="journal article" date="2014" name="Science">
        <title>Ancient hybridizations among the ancestral genomes of bread wheat.</title>
        <authorList>
            <consortium name="International Wheat Genome Sequencing Consortium,"/>
            <person name="Marcussen T."/>
            <person name="Sandve S.R."/>
            <person name="Heier L."/>
            <person name="Spannagl M."/>
            <person name="Pfeifer M."/>
            <person name="Jakobsen K.S."/>
            <person name="Wulff B.B."/>
            <person name="Steuernagel B."/>
            <person name="Mayer K.F."/>
            <person name="Olsen O.A."/>
        </authorList>
    </citation>
    <scope>NUCLEOTIDE SEQUENCE [LARGE SCALE GENOMIC DNA]</scope>
    <source>
        <strain evidence="2">cv. AL8/78</strain>
    </source>
</reference>
<keyword evidence="2" id="KW-1185">Reference proteome</keyword>
<reference evidence="2" key="2">
    <citation type="journal article" date="2017" name="Nat. Plants">
        <title>The Aegilops tauschii genome reveals multiple impacts of transposons.</title>
        <authorList>
            <person name="Zhao G."/>
            <person name="Zou C."/>
            <person name="Li K."/>
            <person name="Wang K."/>
            <person name="Li T."/>
            <person name="Gao L."/>
            <person name="Zhang X."/>
            <person name="Wang H."/>
            <person name="Yang Z."/>
            <person name="Liu X."/>
            <person name="Jiang W."/>
            <person name="Mao L."/>
            <person name="Kong X."/>
            <person name="Jiao Y."/>
            <person name="Jia J."/>
        </authorList>
    </citation>
    <scope>NUCLEOTIDE SEQUENCE [LARGE SCALE GENOMIC DNA]</scope>
    <source>
        <strain evidence="2">cv. AL8/78</strain>
    </source>
</reference>
<evidence type="ECO:0000313" key="2">
    <source>
        <dbReference type="Proteomes" id="UP000015105"/>
    </source>
</evidence>
<sequence>MSSHLYLLHLKHEILYCVCTISCPINMLLIYF</sequence>
<reference evidence="1" key="3">
    <citation type="journal article" date="2017" name="Nature">
        <title>Genome sequence of the progenitor of the wheat D genome Aegilops tauschii.</title>
        <authorList>
            <person name="Luo M.C."/>
            <person name="Gu Y.Q."/>
            <person name="Puiu D."/>
            <person name="Wang H."/>
            <person name="Twardziok S.O."/>
            <person name="Deal K.R."/>
            <person name="Huo N."/>
            <person name="Zhu T."/>
            <person name="Wang L."/>
            <person name="Wang Y."/>
            <person name="McGuire P.E."/>
            <person name="Liu S."/>
            <person name="Long H."/>
            <person name="Ramasamy R.K."/>
            <person name="Rodriguez J.C."/>
            <person name="Van S.L."/>
            <person name="Yuan L."/>
            <person name="Wang Z."/>
            <person name="Xia Z."/>
            <person name="Xiao L."/>
            <person name="Anderson O.D."/>
            <person name="Ouyang S."/>
            <person name="Liang Y."/>
            <person name="Zimin A.V."/>
            <person name="Pertea G."/>
            <person name="Qi P."/>
            <person name="Bennetzen J.L."/>
            <person name="Dai X."/>
            <person name="Dawson M.W."/>
            <person name="Muller H.G."/>
            <person name="Kugler K."/>
            <person name="Rivarola-Duarte L."/>
            <person name="Spannagl M."/>
            <person name="Mayer K.F.X."/>
            <person name="Lu F.H."/>
            <person name="Bevan M.W."/>
            <person name="Leroy P."/>
            <person name="Li P."/>
            <person name="You F.M."/>
            <person name="Sun Q."/>
            <person name="Liu Z."/>
            <person name="Lyons E."/>
            <person name="Wicker T."/>
            <person name="Salzberg S.L."/>
            <person name="Devos K.M."/>
            <person name="Dvorak J."/>
        </authorList>
    </citation>
    <scope>NUCLEOTIDE SEQUENCE [LARGE SCALE GENOMIC DNA]</scope>
    <source>
        <strain evidence="1">cv. AL8/78</strain>
    </source>
</reference>
<evidence type="ECO:0000313" key="1">
    <source>
        <dbReference type="EnsemblPlants" id="AET2Gv20018900.3"/>
    </source>
</evidence>
<dbReference type="EnsemblPlants" id="AET2Gv20018900.3">
    <property type="protein sequence ID" value="AET2Gv20018900.3"/>
    <property type="gene ID" value="AET2Gv20018900"/>
</dbReference>
<protein>
    <submittedName>
        <fullName evidence="1">Uncharacterized protein</fullName>
    </submittedName>
</protein>
<name>A0A453A7Y8_AEGTS</name>
<dbReference type="AlphaFoldDB" id="A0A453A7Y8"/>
<reference evidence="1" key="5">
    <citation type="journal article" date="2021" name="G3 (Bethesda)">
        <title>Aegilops tauschii genome assembly Aet v5.0 features greater sequence contiguity and improved annotation.</title>
        <authorList>
            <person name="Wang L."/>
            <person name="Zhu T."/>
            <person name="Rodriguez J.C."/>
            <person name="Deal K.R."/>
            <person name="Dubcovsky J."/>
            <person name="McGuire P.E."/>
            <person name="Lux T."/>
            <person name="Spannagl M."/>
            <person name="Mayer K.F.X."/>
            <person name="Baldrich P."/>
            <person name="Meyers B.C."/>
            <person name="Huo N."/>
            <person name="Gu Y.Q."/>
            <person name="Zhou H."/>
            <person name="Devos K.M."/>
            <person name="Bennetzen J.L."/>
            <person name="Unver T."/>
            <person name="Budak H."/>
            <person name="Gulick P.J."/>
            <person name="Galiba G."/>
            <person name="Kalapos B."/>
            <person name="Nelson D.R."/>
            <person name="Li P."/>
            <person name="You F.M."/>
            <person name="Luo M.C."/>
            <person name="Dvorak J."/>
        </authorList>
    </citation>
    <scope>NUCLEOTIDE SEQUENCE [LARGE SCALE GENOMIC DNA]</scope>
    <source>
        <strain evidence="1">cv. AL8/78</strain>
    </source>
</reference>
<organism evidence="1 2">
    <name type="scientific">Aegilops tauschii subsp. strangulata</name>
    <name type="common">Goatgrass</name>
    <dbReference type="NCBI Taxonomy" id="200361"/>
    <lineage>
        <taxon>Eukaryota</taxon>
        <taxon>Viridiplantae</taxon>
        <taxon>Streptophyta</taxon>
        <taxon>Embryophyta</taxon>
        <taxon>Tracheophyta</taxon>
        <taxon>Spermatophyta</taxon>
        <taxon>Magnoliopsida</taxon>
        <taxon>Liliopsida</taxon>
        <taxon>Poales</taxon>
        <taxon>Poaceae</taxon>
        <taxon>BOP clade</taxon>
        <taxon>Pooideae</taxon>
        <taxon>Triticodae</taxon>
        <taxon>Triticeae</taxon>
        <taxon>Triticinae</taxon>
        <taxon>Aegilops</taxon>
    </lineage>
</organism>